<name>A0A941EE58_9ACTN</name>
<sequence length="70" mass="7207">MSGFEKVQVGASGSTVSVEEAAHMLGIGRTLAYRLAAAGELPVPVVRIGRKLRIPAAPLRALLGLEPGEA</sequence>
<dbReference type="Proteomes" id="UP000676325">
    <property type="component" value="Unassembled WGS sequence"/>
</dbReference>
<proteinExistence type="predicted"/>
<comment type="caution">
    <text evidence="2">The sequence shown here is derived from an EMBL/GenBank/DDBJ whole genome shotgun (WGS) entry which is preliminary data.</text>
</comment>
<evidence type="ECO:0000313" key="2">
    <source>
        <dbReference type="EMBL" id="MBR7829712.1"/>
    </source>
</evidence>
<evidence type="ECO:0000313" key="3">
    <source>
        <dbReference type="Proteomes" id="UP000676325"/>
    </source>
</evidence>
<dbReference type="EMBL" id="JAGSOH010000096">
    <property type="protein sequence ID" value="MBR7829712.1"/>
    <property type="molecule type" value="Genomic_DNA"/>
</dbReference>
<feature type="domain" description="Helix-turn-helix" evidence="1">
    <location>
        <begin position="17"/>
        <end position="62"/>
    </location>
</feature>
<gene>
    <name evidence="2" type="ORF">KDK95_25625</name>
</gene>
<protein>
    <submittedName>
        <fullName evidence="2">Helix-turn-helix domain-containing protein</fullName>
    </submittedName>
</protein>
<dbReference type="RefSeq" id="WP_212520845.1">
    <property type="nucleotide sequence ID" value="NZ_JAGSOH010000096.1"/>
</dbReference>
<dbReference type="Pfam" id="PF12728">
    <property type="entry name" value="HTH_17"/>
    <property type="match status" value="1"/>
</dbReference>
<organism evidence="2 3">
    <name type="scientific">Actinospica acidithermotolerans</name>
    <dbReference type="NCBI Taxonomy" id="2828514"/>
    <lineage>
        <taxon>Bacteria</taxon>
        <taxon>Bacillati</taxon>
        <taxon>Actinomycetota</taxon>
        <taxon>Actinomycetes</taxon>
        <taxon>Catenulisporales</taxon>
        <taxon>Actinospicaceae</taxon>
        <taxon>Actinospica</taxon>
    </lineage>
</organism>
<reference evidence="2" key="1">
    <citation type="submission" date="2021-04" db="EMBL/GenBank/DDBJ databases">
        <title>Genome based classification of Actinospica acidithermotolerans sp. nov., an actinobacterium isolated from an Indonesian hot spring.</title>
        <authorList>
            <person name="Kusuma A.B."/>
            <person name="Putra K.E."/>
            <person name="Nafisah S."/>
            <person name="Loh J."/>
            <person name="Nouioui I."/>
            <person name="Goodfellow M."/>
        </authorList>
    </citation>
    <scope>NUCLEOTIDE SEQUENCE</scope>
    <source>
        <strain evidence="2">MGRD01-02</strain>
    </source>
</reference>
<dbReference type="NCBIfam" id="TIGR01764">
    <property type="entry name" value="excise"/>
    <property type="match status" value="1"/>
</dbReference>
<dbReference type="InterPro" id="IPR041657">
    <property type="entry name" value="HTH_17"/>
</dbReference>
<dbReference type="InterPro" id="IPR010093">
    <property type="entry name" value="SinI_DNA-bd"/>
</dbReference>
<evidence type="ECO:0000259" key="1">
    <source>
        <dbReference type="Pfam" id="PF12728"/>
    </source>
</evidence>
<dbReference type="AlphaFoldDB" id="A0A941EE58"/>
<accession>A0A941EE58</accession>
<dbReference type="GO" id="GO:0003677">
    <property type="term" value="F:DNA binding"/>
    <property type="evidence" value="ECO:0007669"/>
    <property type="project" value="InterPro"/>
</dbReference>
<keyword evidence="3" id="KW-1185">Reference proteome</keyword>